<evidence type="ECO:0000313" key="2">
    <source>
        <dbReference type="EMBL" id="MBY0096469.1"/>
    </source>
</evidence>
<evidence type="ECO:0000313" key="3">
    <source>
        <dbReference type="Proteomes" id="UP000769780"/>
    </source>
</evidence>
<sequence length="109" mass="12411">MEIIITETAEKKLTERTAGKQGVLKIEYDTENCCSVNGTAMLWFIDQPSDLDQEVQTNGLPVYIEKAKTIFFDEEMKIDYVESRGCFQLKSANQYFNPSMGLIDKTIKA</sequence>
<dbReference type="Proteomes" id="UP000769780">
    <property type="component" value="Unassembled WGS sequence"/>
</dbReference>
<proteinExistence type="predicted"/>
<gene>
    <name evidence="2" type="ORF">H0185_06580</name>
</gene>
<dbReference type="Gene3D" id="2.60.300.12">
    <property type="entry name" value="HesB-like domain"/>
    <property type="match status" value="1"/>
</dbReference>
<keyword evidence="3" id="KW-1185">Reference proteome</keyword>
<protein>
    <submittedName>
        <fullName evidence="2">Iron-sulfur cluster biosynthesis family protein</fullName>
    </submittedName>
</protein>
<organism evidence="2 3">
    <name type="scientific">Mesobacillus maritimus</name>
    <dbReference type="NCBI Taxonomy" id="1643336"/>
    <lineage>
        <taxon>Bacteria</taxon>
        <taxon>Bacillati</taxon>
        <taxon>Bacillota</taxon>
        <taxon>Bacilli</taxon>
        <taxon>Bacillales</taxon>
        <taxon>Bacillaceae</taxon>
        <taxon>Mesobacillus</taxon>
    </lineage>
</organism>
<dbReference type="SUPFAM" id="SSF89360">
    <property type="entry name" value="HesB-like domain"/>
    <property type="match status" value="1"/>
</dbReference>
<dbReference type="InterPro" id="IPR000361">
    <property type="entry name" value="ATAP_core_dom"/>
</dbReference>
<feature type="domain" description="Core" evidence="1">
    <location>
        <begin position="1"/>
        <end position="104"/>
    </location>
</feature>
<dbReference type="Pfam" id="PF01521">
    <property type="entry name" value="Fe-S_biosyn"/>
    <property type="match status" value="1"/>
</dbReference>
<dbReference type="RefSeq" id="WP_221872368.1">
    <property type="nucleotide sequence ID" value="NZ_JACWFH010000008.1"/>
</dbReference>
<accession>A0ABS7K2H1</accession>
<comment type="caution">
    <text evidence="2">The sequence shown here is derived from an EMBL/GenBank/DDBJ whole genome shotgun (WGS) entry which is preliminary data.</text>
</comment>
<reference evidence="2 3" key="1">
    <citation type="submission" date="2020-07" db="EMBL/GenBank/DDBJ databases">
        <title>Fungal Genomes of the International Space Station.</title>
        <authorList>
            <person name="Seuylemezian A."/>
            <person name="Singh N.K."/>
            <person name="Wood J."/>
            <person name="Venkateswaran K."/>
        </authorList>
    </citation>
    <scope>NUCLEOTIDE SEQUENCE [LARGE SCALE GENOMIC DNA]</scope>
    <source>
        <strain evidence="2 3">PL-B2</strain>
    </source>
</reference>
<dbReference type="InterPro" id="IPR035903">
    <property type="entry name" value="HesB-like_dom_sf"/>
</dbReference>
<evidence type="ECO:0000259" key="1">
    <source>
        <dbReference type="Pfam" id="PF01521"/>
    </source>
</evidence>
<name>A0ABS7K2H1_9BACI</name>
<dbReference type="EMBL" id="JACWFH010000008">
    <property type="protein sequence ID" value="MBY0096469.1"/>
    <property type="molecule type" value="Genomic_DNA"/>
</dbReference>